<name>A0ABW6IBR6_9CYAN</name>
<reference evidence="2 3" key="1">
    <citation type="submission" date="2024-10" db="EMBL/GenBank/DDBJ databases">
        <authorList>
            <person name="Ratan Roy A."/>
            <person name="Morales Sandoval P.H."/>
            <person name="De Los Santos Villalobos S."/>
            <person name="Chakraborty S."/>
            <person name="Mukherjee J."/>
        </authorList>
    </citation>
    <scope>NUCLEOTIDE SEQUENCE [LARGE SCALE GENOMIC DNA]</scope>
    <source>
        <strain evidence="2 3">S1</strain>
    </source>
</reference>
<comment type="caution">
    <text evidence="2">The sequence shown here is derived from an EMBL/GenBank/DDBJ whole genome shotgun (WGS) entry which is preliminary data.</text>
</comment>
<gene>
    <name evidence="2" type="ORF">ACFVKH_04905</name>
</gene>
<dbReference type="RefSeq" id="WP_377962462.1">
    <property type="nucleotide sequence ID" value="NZ_JBHZOL010000031.1"/>
</dbReference>
<evidence type="ECO:0000313" key="3">
    <source>
        <dbReference type="Proteomes" id="UP001600165"/>
    </source>
</evidence>
<dbReference type="EMBL" id="JBHZOL010000031">
    <property type="protein sequence ID" value="MFE4105605.1"/>
    <property type="molecule type" value="Genomic_DNA"/>
</dbReference>
<accession>A0ABW6IBR6</accession>
<dbReference type="NCBIfam" id="NF038125">
    <property type="entry name" value="PEP_CTERM_THxN"/>
    <property type="match status" value="1"/>
</dbReference>
<protein>
    <submittedName>
        <fullName evidence="2">THxN family PEP-CTERM protein</fullName>
    </submittedName>
</protein>
<proteinExistence type="predicted"/>
<evidence type="ECO:0000256" key="1">
    <source>
        <dbReference type="SAM" id="SignalP"/>
    </source>
</evidence>
<dbReference type="InterPro" id="IPR013424">
    <property type="entry name" value="Ice-binding_C"/>
</dbReference>
<dbReference type="InterPro" id="IPR047995">
    <property type="entry name" value="Choice_anch_K"/>
</dbReference>
<dbReference type="NCBIfam" id="NF038131">
    <property type="entry name" value="choice_anch_K"/>
    <property type="match status" value="1"/>
</dbReference>
<feature type="chain" id="PRO_5045459083" evidence="1">
    <location>
        <begin position="30"/>
        <end position="263"/>
    </location>
</feature>
<feature type="signal peptide" evidence="1">
    <location>
        <begin position="1"/>
        <end position="29"/>
    </location>
</feature>
<keyword evidence="3" id="KW-1185">Reference proteome</keyword>
<sequence length="263" mass="27985">MKLQHFTTSTLPVVAIATLLGVASAPANAQTLAIGSTSGSWSNPNGGTAIQYLTDGDEAQIRWGNPATGYATAGKSGLGFEGIGPSEITVGENFLLGTLSHYNLTIWSGTAADAADLSLNLDLGEAGNQQFDFTLNIDETLNLTSTQKRNGSQCPYITTTFGCSDSITWENPIEDAFMENVFQMAGKEYKLQLIGFSDTIDGEPVEQFISQEGGVSRTNLFARIIQVSPENQDVPEPTAMLGLGLFGLYAASNVRRRKLAASE</sequence>
<dbReference type="NCBIfam" id="TIGR02595">
    <property type="entry name" value="PEP_CTERM"/>
    <property type="match status" value="1"/>
</dbReference>
<dbReference type="Proteomes" id="UP001600165">
    <property type="component" value="Unassembled WGS sequence"/>
</dbReference>
<evidence type="ECO:0000313" key="2">
    <source>
        <dbReference type="EMBL" id="MFE4105605.1"/>
    </source>
</evidence>
<keyword evidence="1" id="KW-0732">Signal</keyword>
<organism evidence="2 3">
    <name type="scientific">Almyronema epifaneia S1</name>
    <dbReference type="NCBI Taxonomy" id="2991925"/>
    <lineage>
        <taxon>Bacteria</taxon>
        <taxon>Bacillati</taxon>
        <taxon>Cyanobacteriota</taxon>
        <taxon>Cyanophyceae</taxon>
        <taxon>Nodosilineales</taxon>
        <taxon>Nodosilineaceae</taxon>
        <taxon>Almyronema</taxon>
        <taxon>Almyronema epifaneia</taxon>
    </lineage>
</organism>